<dbReference type="Pfam" id="PF01381">
    <property type="entry name" value="HTH_3"/>
    <property type="match status" value="1"/>
</dbReference>
<name>A0A7Y0UW36_9ACTO</name>
<proteinExistence type="predicted"/>
<reference evidence="2 5" key="1">
    <citation type="submission" date="2019-08" db="EMBL/GenBank/DDBJ databases">
        <title>Comparison of rpoB and gyrB Sequences from Mobiluncus Species and Development of a Multiplex PCR Method for Clinical Detection of Mobiluncus curtisii and Mobiluncus mulieris.</title>
        <authorList>
            <person name="Yang L."/>
            <person name="Shen Y."/>
            <person name="Xu G."/>
            <person name="Shu L.-B."/>
            <person name="Hu J."/>
            <person name="Zhang R."/>
            <person name="Wang Y."/>
            <person name="Zhou H.-W."/>
            <person name="Zhang X."/>
        </authorList>
    </citation>
    <scope>NUCLEOTIDE SEQUENCE [LARGE SCALE GENOMIC DNA]</scope>
    <source>
        <strain evidence="2 5">M26</strain>
    </source>
</reference>
<dbReference type="SUPFAM" id="SSF47413">
    <property type="entry name" value="lambda repressor-like DNA-binding domains"/>
    <property type="match status" value="1"/>
</dbReference>
<feature type="domain" description="HTH cro/C1-type" evidence="1">
    <location>
        <begin position="64"/>
        <end position="98"/>
    </location>
</feature>
<dbReference type="AlphaFoldDB" id="A0A7Y0UW36"/>
<comment type="caution">
    <text evidence="3">The sequence shown here is derived from an EMBL/GenBank/DDBJ whole genome shotgun (WGS) entry which is preliminary data.</text>
</comment>
<dbReference type="EMBL" id="JABCUS010000039">
    <property type="protein sequence ID" value="NMX04448.1"/>
    <property type="molecule type" value="Genomic_DNA"/>
</dbReference>
<dbReference type="InterPro" id="IPR001387">
    <property type="entry name" value="Cro/C1-type_HTH"/>
</dbReference>
<sequence>MNDSRTGRKGLFVEMVGRNEESNVLTNVGRILYNYRADLTDFPRSRKGFIERVEQLNLLPKGWISEKSLANLENGKNLPSIETLCQLAIALQIDKVTLFKDISKALGYS</sequence>
<reference evidence="3 4" key="2">
    <citation type="submission" date="2020-04" db="EMBL/GenBank/DDBJ databases">
        <title>Antimicrobial susceptibility and clonality of vaginal-derived multi-drug resistant Mobiluncus isolates in China.</title>
        <authorList>
            <person name="Zhang X."/>
        </authorList>
    </citation>
    <scope>NUCLEOTIDE SEQUENCE [LARGE SCALE GENOMIC DNA]</scope>
    <source>
        <strain evidence="3 4">12</strain>
    </source>
</reference>
<accession>A0A7Y0UW36</accession>
<organism evidence="3 4">
    <name type="scientific">Mobiluncus mulieris</name>
    <dbReference type="NCBI Taxonomy" id="2052"/>
    <lineage>
        <taxon>Bacteria</taxon>
        <taxon>Bacillati</taxon>
        <taxon>Actinomycetota</taxon>
        <taxon>Actinomycetes</taxon>
        <taxon>Actinomycetales</taxon>
        <taxon>Actinomycetaceae</taxon>
        <taxon>Mobiluncus</taxon>
    </lineage>
</organism>
<evidence type="ECO:0000313" key="5">
    <source>
        <dbReference type="Proteomes" id="UP001209486"/>
    </source>
</evidence>
<evidence type="ECO:0000259" key="1">
    <source>
        <dbReference type="PROSITE" id="PS50943"/>
    </source>
</evidence>
<dbReference type="Gene3D" id="1.10.260.40">
    <property type="entry name" value="lambda repressor-like DNA-binding domains"/>
    <property type="match status" value="1"/>
</dbReference>
<evidence type="ECO:0000313" key="3">
    <source>
        <dbReference type="EMBL" id="NMX04448.1"/>
    </source>
</evidence>
<evidence type="ECO:0000313" key="2">
    <source>
        <dbReference type="EMBL" id="MCU9969944.1"/>
    </source>
</evidence>
<evidence type="ECO:0000313" key="4">
    <source>
        <dbReference type="Proteomes" id="UP000575397"/>
    </source>
</evidence>
<dbReference type="RefSeq" id="WP_004011082.1">
    <property type="nucleotide sequence ID" value="NZ_JABCUQ010000041.1"/>
</dbReference>
<dbReference type="Proteomes" id="UP000575397">
    <property type="component" value="Unassembled WGS sequence"/>
</dbReference>
<dbReference type="InterPro" id="IPR010982">
    <property type="entry name" value="Lambda_DNA-bd_dom_sf"/>
</dbReference>
<dbReference type="GO" id="GO:0003677">
    <property type="term" value="F:DNA binding"/>
    <property type="evidence" value="ECO:0007669"/>
    <property type="project" value="InterPro"/>
</dbReference>
<dbReference type="PROSITE" id="PS50943">
    <property type="entry name" value="HTH_CROC1"/>
    <property type="match status" value="1"/>
</dbReference>
<dbReference type="EMBL" id="VSZY01000037">
    <property type="protein sequence ID" value="MCU9969944.1"/>
    <property type="molecule type" value="Genomic_DNA"/>
</dbReference>
<gene>
    <name evidence="2" type="ORF">FYZ43_11325</name>
    <name evidence="3" type="ORF">HHJ77_11190</name>
</gene>
<dbReference type="Proteomes" id="UP001209486">
    <property type="component" value="Unassembled WGS sequence"/>
</dbReference>
<protein>
    <submittedName>
        <fullName evidence="3">Helix-turn-helix transcriptional regulator</fullName>
    </submittedName>
</protein>
<dbReference type="CDD" id="cd00093">
    <property type="entry name" value="HTH_XRE"/>
    <property type="match status" value="1"/>
</dbReference>